<evidence type="ECO:0000259" key="9">
    <source>
        <dbReference type="SMART" id="SM00387"/>
    </source>
</evidence>
<dbReference type="GO" id="GO:0046983">
    <property type="term" value="F:protein dimerization activity"/>
    <property type="evidence" value="ECO:0007669"/>
    <property type="project" value="InterPro"/>
</dbReference>
<dbReference type="GO" id="GO:0005524">
    <property type="term" value="F:ATP binding"/>
    <property type="evidence" value="ECO:0007669"/>
    <property type="project" value="UniProtKB-KW"/>
</dbReference>
<dbReference type="Proteomes" id="UP001431572">
    <property type="component" value="Chromosome 2"/>
</dbReference>
<keyword evidence="4" id="KW-0808">Transferase</keyword>
<evidence type="ECO:0000256" key="6">
    <source>
        <dbReference type="ARBA" id="ARBA00022777"/>
    </source>
</evidence>
<feature type="domain" description="Histidine kinase/HSP90-like ATPase" evidence="9">
    <location>
        <begin position="158"/>
        <end position="255"/>
    </location>
</feature>
<dbReference type="CDD" id="cd16917">
    <property type="entry name" value="HATPase_UhpB-NarQ-NarX-like"/>
    <property type="match status" value="1"/>
</dbReference>
<evidence type="ECO:0000256" key="8">
    <source>
        <dbReference type="ARBA" id="ARBA00023012"/>
    </source>
</evidence>
<keyword evidence="5" id="KW-0547">Nucleotide-binding</keyword>
<evidence type="ECO:0000256" key="2">
    <source>
        <dbReference type="ARBA" id="ARBA00012438"/>
    </source>
</evidence>
<proteinExistence type="predicted"/>
<name>A0A8T7M752_9CHLR</name>
<evidence type="ECO:0000313" key="13">
    <source>
        <dbReference type="Proteomes" id="UP001431572"/>
    </source>
</evidence>
<evidence type="ECO:0000256" key="5">
    <source>
        <dbReference type="ARBA" id="ARBA00022741"/>
    </source>
</evidence>
<dbReference type="GO" id="GO:0016020">
    <property type="term" value="C:membrane"/>
    <property type="evidence" value="ECO:0007669"/>
    <property type="project" value="InterPro"/>
</dbReference>
<dbReference type="Gene3D" id="1.20.5.1930">
    <property type="match status" value="1"/>
</dbReference>
<evidence type="ECO:0000313" key="10">
    <source>
        <dbReference type="EMBL" id="NWJ47843.1"/>
    </source>
</evidence>
<evidence type="ECO:0000313" key="12">
    <source>
        <dbReference type="Proteomes" id="UP000521676"/>
    </source>
</evidence>
<evidence type="ECO:0000256" key="4">
    <source>
        <dbReference type="ARBA" id="ARBA00022679"/>
    </source>
</evidence>
<reference evidence="11" key="2">
    <citation type="journal article" date="2024" name="Nature">
        <title>Anoxygenic phototroph of the Chloroflexota uses a type I reaction centre.</title>
        <authorList>
            <person name="Tsuji J.M."/>
            <person name="Shaw N.A."/>
            <person name="Nagashima S."/>
            <person name="Venkiteswaran J.J."/>
            <person name="Schiff S.L."/>
            <person name="Watanabe T."/>
            <person name="Fukui M."/>
            <person name="Hanada S."/>
            <person name="Tank M."/>
            <person name="Neufeld J.D."/>
        </authorList>
    </citation>
    <scope>NUCLEOTIDE SEQUENCE</scope>
    <source>
        <strain evidence="11">L227-S17</strain>
    </source>
</reference>
<gene>
    <name evidence="10" type="ORF">HXX08_18475</name>
    <name evidence="11" type="ORF">OZ401_003377</name>
</gene>
<dbReference type="InterPro" id="IPR003594">
    <property type="entry name" value="HATPase_dom"/>
</dbReference>
<dbReference type="InterPro" id="IPR050482">
    <property type="entry name" value="Sensor_HK_TwoCompSys"/>
</dbReference>
<dbReference type="Gene3D" id="3.30.565.10">
    <property type="entry name" value="Histidine kinase-like ATPase, C-terminal domain"/>
    <property type="match status" value="1"/>
</dbReference>
<dbReference type="AlphaFoldDB" id="A0A8T7M752"/>
<keyword evidence="7" id="KW-0067">ATP-binding</keyword>
<organism evidence="10 12">
    <name type="scientific">Candidatus Chlorohelix allophototropha</name>
    <dbReference type="NCBI Taxonomy" id="3003348"/>
    <lineage>
        <taxon>Bacteria</taxon>
        <taxon>Bacillati</taxon>
        <taxon>Chloroflexota</taxon>
        <taxon>Chloroflexia</taxon>
        <taxon>Candidatus Chloroheliales</taxon>
        <taxon>Candidatus Chloroheliaceae</taxon>
        <taxon>Candidatus Chlorohelix</taxon>
    </lineage>
</organism>
<evidence type="ECO:0000313" key="11">
    <source>
        <dbReference type="EMBL" id="WJW69747.1"/>
    </source>
</evidence>
<dbReference type="RefSeq" id="WP_341471620.1">
    <property type="nucleotide sequence ID" value="NZ_CP128400.1"/>
</dbReference>
<accession>A0A8T7M752</accession>
<dbReference type="Pfam" id="PF02518">
    <property type="entry name" value="HATPase_c"/>
    <property type="match status" value="1"/>
</dbReference>
<dbReference type="InterPro" id="IPR011712">
    <property type="entry name" value="Sig_transdc_His_kin_sub3_dim/P"/>
</dbReference>
<keyword evidence="6 11" id="KW-0418">Kinase</keyword>
<dbReference type="Pfam" id="PF07730">
    <property type="entry name" value="HisKA_3"/>
    <property type="match status" value="1"/>
</dbReference>
<keyword evidence="3" id="KW-0597">Phosphoprotein</keyword>
<dbReference type="PANTHER" id="PTHR24421:SF10">
    <property type="entry name" value="NITRATE_NITRITE SENSOR PROTEIN NARQ"/>
    <property type="match status" value="1"/>
</dbReference>
<dbReference type="GO" id="GO:0000155">
    <property type="term" value="F:phosphorelay sensor kinase activity"/>
    <property type="evidence" value="ECO:0007669"/>
    <property type="project" value="InterPro"/>
</dbReference>
<evidence type="ECO:0000256" key="7">
    <source>
        <dbReference type="ARBA" id="ARBA00022840"/>
    </source>
</evidence>
<dbReference type="SUPFAM" id="SSF55874">
    <property type="entry name" value="ATPase domain of HSP90 chaperone/DNA topoisomerase II/histidine kinase"/>
    <property type="match status" value="1"/>
</dbReference>
<evidence type="ECO:0000256" key="3">
    <source>
        <dbReference type="ARBA" id="ARBA00022553"/>
    </source>
</evidence>
<dbReference type="Proteomes" id="UP000521676">
    <property type="component" value="Unassembled WGS sequence"/>
</dbReference>
<sequence length="257" mass="29363">MVIRNDRNKDRDNDADSGNQLDASEAVEFELNNFVSNGYDAVKVIQQLIRSHEREIRRVCYDIHDGVAQTLIPVLHYLQILENLPPERRDEYTNLILKARILVQQALGEARAVIEGLRLDDLGNLSLLDALQLELQRCKEEQGWAYEFEAEEPDIPRDHQEKIYSILKEGLNNIRKHAAAKRVELHMMFLEDGSFEIVLRDWGVGIDPKKIRRNGKGGLGLIAMQERAQEIGATLELSSMKNQGTTIRLNLPVDKSE</sequence>
<dbReference type="SMART" id="SM00387">
    <property type="entry name" value="HATPase_c"/>
    <property type="match status" value="1"/>
</dbReference>
<dbReference type="InterPro" id="IPR036890">
    <property type="entry name" value="HATPase_C_sf"/>
</dbReference>
<dbReference type="PANTHER" id="PTHR24421">
    <property type="entry name" value="NITRATE/NITRITE SENSOR PROTEIN NARX-RELATED"/>
    <property type="match status" value="1"/>
</dbReference>
<comment type="catalytic activity">
    <reaction evidence="1">
        <text>ATP + protein L-histidine = ADP + protein N-phospho-L-histidine.</text>
        <dbReference type="EC" id="2.7.13.3"/>
    </reaction>
</comment>
<keyword evidence="8" id="KW-0902">Two-component regulatory system</keyword>
<reference evidence="10 12" key="1">
    <citation type="submission" date="2020-06" db="EMBL/GenBank/DDBJ databases">
        <title>Anoxygenic phototrophic Chloroflexota member uses a Type I reaction center.</title>
        <authorList>
            <person name="Tsuji J.M."/>
            <person name="Shaw N.A."/>
            <person name="Nagashima S."/>
            <person name="Venkiteswaran J."/>
            <person name="Schiff S.L."/>
            <person name="Hanada S."/>
            <person name="Tank M."/>
            <person name="Neufeld J.D."/>
        </authorList>
    </citation>
    <scope>NUCLEOTIDE SEQUENCE [LARGE SCALE GENOMIC DNA]</scope>
    <source>
        <strain evidence="10">L227-S17</strain>
    </source>
</reference>
<dbReference type="EMBL" id="JACATZ010000003">
    <property type="protein sequence ID" value="NWJ47843.1"/>
    <property type="molecule type" value="Genomic_DNA"/>
</dbReference>
<keyword evidence="13" id="KW-1185">Reference proteome</keyword>
<evidence type="ECO:0000256" key="1">
    <source>
        <dbReference type="ARBA" id="ARBA00000085"/>
    </source>
</evidence>
<dbReference type="EMBL" id="CP128400">
    <property type="protein sequence ID" value="WJW69747.1"/>
    <property type="molecule type" value="Genomic_DNA"/>
</dbReference>
<dbReference type="EC" id="2.7.13.3" evidence="2"/>
<protein>
    <recommendedName>
        <fullName evidence="2">histidine kinase</fullName>
        <ecNumber evidence="2">2.7.13.3</ecNumber>
    </recommendedName>
</protein>